<sequence>MTAPPSSAVPPAAPPPPPPHAPHREDCPWCGSRRLRSSPRRGPVPGRPALVVCRDCRHAFRNPPPSPGLQRPEGRPVRFRHRLAVRAVLRHCGEPESWLDVGTGDAELPRTARRFLPYTAFDGLDLTHRVLRARAAGHVEEAYVGRLTDPHITARLRARYDVVSLLHLDRSPDPRAELRAALHVLRPGGHLLVDTADPRALLLTAPTARPATRLRTELTAAGCTLLTTPTGHRVLARR</sequence>
<feature type="region of interest" description="Disordered" evidence="1">
    <location>
        <begin position="1"/>
        <end position="47"/>
    </location>
</feature>
<dbReference type="EMBL" id="BNBI01000001">
    <property type="protein sequence ID" value="GHE82142.1"/>
    <property type="molecule type" value="Genomic_DNA"/>
</dbReference>
<dbReference type="AlphaFoldDB" id="A0A919DUE3"/>
<dbReference type="RefSeq" id="WP_190201975.1">
    <property type="nucleotide sequence ID" value="NZ_BNBI01000001.1"/>
</dbReference>
<feature type="compositionally biased region" description="Pro residues" evidence="1">
    <location>
        <begin position="7"/>
        <end position="20"/>
    </location>
</feature>
<evidence type="ECO:0000313" key="2">
    <source>
        <dbReference type="EMBL" id="GHE82142.1"/>
    </source>
</evidence>
<keyword evidence="3" id="KW-1185">Reference proteome</keyword>
<accession>A0A919DUE3</accession>
<dbReference type="SUPFAM" id="SSF53335">
    <property type="entry name" value="S-adenosyl-L-methionine-dependent methyltransferases"/>
    <property type="match status" value="1"/>
</dbReference>
<dbReference type="GO" id="GO:0016740">
    <property type="term" value="F:transferase activity"/>
    <property type="evidence" value="ECO:0007669"/>
    <property type="project" value="UniProtKB-KW"/>
</dbReference>
<dbReference type="Pfam" id="PF13489">
    <property type="entry name" value="Methyltransf_23"/>
    <property type="match status" value="1"/>
</dbReference>
<gene>
    <name evidence="2" type="ORF">GCM10018772_00180</name>
</gene>
<organism evidence="2 3">
    <name type="scientific">Streptomyces fumanus</name>
    <dbReference type="NCBI Taxonomy" id="67302"/>
    <lineage>
        <taxon>Bacteria</taxon>
        <taxon>Bacillati</taxon>
        <taxon>Actinomycetota</taxon>
        <taxon>Actinomycetes</taxon>
        <taxon>Kitasatosporales</taxon>
        <taxon>Streptomycetaceae</taxon>
        <taxon>Streptomyces</taxon>
    </lineage>
</organism>
<dbReference type="Proteomes" id="UP000630718">
    <property type="component" value="Unassembled WGS sequence"/>
</dbReference>
<dbReference type="InterPro" id="IPR029063">
    <property type="entry name" value="SAM-dependent_MTases_sf"/>
</dbReference>
<name>A0A919DUE3_9ACTN</name>
<dbReference type="Gene3D" id="3.40.50.150">
    <property type="entry name" value="Vaccinia Virus protein VP39"/>
    <property type="match status" value="1"/>
</dbReference>
<reference evidence="2" key="2">
    <citation type="submission" date="2020-09" db="EMBL/GenBank/DDBJ databases">
        <authorList>
            <person name="Sun Q."/>
            <person name="Ohkuma M."/>
        </authorList>
    </citation>
    <scope>NUCLEOTIDE SEQUENCE</scope>
    <source>
        <strain evidence="2">JCM 4477</strain>
    </source>
</reference>
<evidence type="ECO:0000256" key="1">
    <source>
        <dbReference type="SAM" id="MobiDB-lite"/>
    </source>
</evidence>
<keyword evidence="2" id="KW-0808">Transferase</keyword>
<reference evidence="2" key="1">
    <citation type="journal article" date="2014" name="Int. J. Syst. Evol. Microbiol.">
        <title>Complete genome sequence of Corynebacterium casei LMG S-19264T (=DSM 44701T), isolated from a smear-ripened cheese.</title>
        <authorList>
            <consortium name="US DOE Joint Genome Institute (JGI-PGF)"/>
            <person name="Walter F."/>
            <person name="Albersmeier A."/>
            <person name="Kalinowski J."/>
            <person name="Ruckert C."/>
        </authorList>
    </citation>
    <scope>NUCLEOTIDE SEQUENCE</scope>
    <source>
        <strain evidence="2">JCM 4477</strain>
    </source>
</reference>
<evidence type="ECO:0000313" key="3">
    <source>
        <dbReference type="Proteomes" id="UP000630718"/>
    </source>
</evidence>
<protein>
    <submittedName>
        <fullName evidence="2">Transferase</fullName>
    </submittedName>
</protein>
<proteinExistence type="predicted"/>
<comment type="caution">
    <text evidence="2">The sequence shown here is derived from an EMBL/GenBank/DDBJ whole genome shotgun (WGS) entry which is preliminary data.</text>
</comment>